<feature type="transmembrane region" description="Helical" evidence="1">
    <location>
        <begin position="188"/>
        <end position="207"/>
    </location>
</feature>
<dbReference type="STRING" id="1783.BST44_16910"/>
<dbReference type="PANTHER" id="PTHR37314">
    <property type="entry name" value="SLR0142 PROTEIN"/>
    <property type="match status" value="1"/>
</dbReference>
<feature type="transmembrane region" description="Helical" evidence="1">
    <location>
        <begin position="134"/>
        <end position="153"/>
    </location>
</feature>
<protein>
    <recommendedName>
        <fullName evidence="4">DUF1275 family protein</fullName>
    </recommendedName>
</protein>
<feature type="transmembrane region" description="Helical" evidence="1">
    <location>
        <begin position="42"/>
        <end position="63"/>
    </location>
</feature>
<feature type="transmembrane region" description="Helical" evidence="1">
    <location>
        <begin position="70"/>
        <end position="89"/>
    </location>
</feature>
<feature type="transmembrane region" description="Helical" evidence="1">
    <location>
        <begin position="213"/>
        <end position="231"/>
    </location>
</feature>
<dbReference type="AlphaFoldDB" id="A0A1X0KEH5"/>
<sequence length="263" mass="25807">MMAVLATPIAPTAADHPHPRWPAAVAAALTFGTGALDVTTLTHLGGVFASVMTGNFALTGLALAHSDRALLTHTAVALGGYVLGVATGTRITGRHASSGALWPQPVTATLAVQFGVLLALALGWEVTRGAPKGALQLGLLAAAAAAMGLQGAAMRGLGVTVATTYLTGALTGLIAASTRSSRARADSAAAAALTGAVVGAACGGLLLATVPSAVPLLLLAPVGAVTGAAAYRHRRAVRLSAPSVHPARVDTHDRYAVGAGGAC</sequence>
<dbReference type="Proteomes" id="UP000192601">
    <property type="component" value="Unassembled WGS sequence"/>
</dbReference>
<keyword evidence="1" id="KW-0472">Membrane</keyword>
<keyword evidence="1" id="KW-0812">Transmembrane</keyword>
<organism evidence="2 3">
    <name type="scientific">Mycobacterium scrofulaceum</name>
    <dbReference type="NCBI Taxonomy" id="1783"/>
    <lineage>
        <taxon>Bacteria</taxon>
        <taxon>Bacillati</taxon>
        <taxon>Actinomycetota</taxon>
        <taxon>Actinomycetes</taxon>
        <taxon>Mycobacteriales</taxon>
        <taxon>Mycobacteriaceae</taxon>
        <taxon>Mycobacterium</taxon>
    </lineage>
</organism>
<reference evidence="2 3" key="1">
    <citation type="submission" date="2017-02" db="EMBL/GenBank/DDBJ databases">
        <title>The new phylogeny of genus Mycobacterium.</title>
        <authorList>
            <person name="Tortoli E."/>
            <person name="Trovato A."/>
            <person name="Cirillo D.M."/>
        </authorList>
    </citation>
    <scope>NUCLEOTIDE SEQUENCE [LARGE SCALE GENOMIC DNA]</scope>
    <source>
        <strain evidence="2 3">DSM 43992</strain>
    </source>
</reference>
<evidence type="ECO:0000313" key="3">
    <source>
        <dbReference type="Proteomes" id="UP000192601"/>
    </source>
</evidence>
<gene>
    <name evidence="2" type="ORF">BST44_16910</name>
</gene>
<name>A0A1X0KEH5_MYCSC</name>
<accession>A0A1X0KEH5</accession>
<proteinExistence type="predicted"/>
<feature type="transmembrane region" description="Helical" evidence="1">
    <location>
        <begin position="159"/>
        <end position="176"/>
    </location>
</feature>
<dbReference type="InterPro" id="IPR010699">
    <property type="entry name" value="DUF1275"/>
</dbReference>
<evidence type="ECO:0000256" key="1">
    <source>
        <dbReference type="SAM" id="Phobius"/>
    </source>
</evidence>
<keyword evidence="1" id="KW-1133">Transmembrane helix</keyword>
<evidence type="ECO:0000313" key="2">
    <source>
        <dbReference type="EMBL" id="ORB72943.1"/>
    </source>
</evidence>
<dbReference type="Pfam" id="PF06912">
    <property type="entry name" value="DUF1275"/>
    <property type="match status" value="1"/>
</dbReference>
<keyword evidence="3" id="KW-1185">Reference proteome</keyword>
<evidence type="ECO:0008006" key="4">
    <source>
        <dbReference type="Google" id="ProtNLM"/>
    </source>
</evidence>
<dbReference type="PANTHER" id="PTHR37314:SF4">
    <property type="entry name" value="UPF0700 TRANSMEMBRANE PROTEIN YOAK"/>
    <property type="match status" value="1"/>
</dbReference>
<comment type="caution">
    <text evidence="2">The sequence shown here is derived from an EMBL/GenBank/DDBJ whole genome shotgun (WGS) entry which is preliminary data.</text>
</comment>
<dbReference type="EMBL" id="MVIJ01000025">
    <property type="protein sequence ID" value="ORB72943.1"/>
    <property type="molecule type" value="Genomic_DNA"/>
</dbReference>
<feature type="transmembrane region" description="Helical" evidence="1">
    <location>
        <begin position="101"/>
        <end position="122"/>
    </location>
</feature>